<keyword evidence="2" id="KW-1185">Reference proteome</keyword>
<dbReference type="EMBL" id="JAYMGO010000021">
    <property type="protein sequence ID" value="KAL1253534.1"/>
    <property type="molecule type" value="Genomic_DNA"/>
</dbReference>
<evidence type="ECO:0000313" key="1">
    <source>
        <dbReference type="EMBL" id="KAL1253534.1"/>
    </source>
</evidence>
<name>A0ABR3LKV7_9TELE</name>
<comment type="caution">
    <text evidence="1">The sequence shown here is derived from an EMBL/GenBank/DDBJ whole genome shotgun (WGS) entry which is preliminary data.</text>
</comment>
<organism evidence="1 2">
    <name type="scientific">Cirrhinus molitorella</name>
    <name type="common">mud carp</name>
    <dbReference type="NCBI Taxonomy" id="172907"/>
    <lineage>
        <taxon>Eukaryota</taxon>
        <taxon>Metazoa</taxon>
        <taxon>Chordata</taxon>
        <taxon>Craniata</taxon>
        <taxon>Vertebrata</taxon>
        <taxon>Euteleostomi</taxon>
        <taxon>Actinopterygii</taxon>
        <taxon>Neopterygii</taxon>
        <taxon>Teleostei</taxon>
        <taxon>Ostariophysi</taxon>
        <taxon>Cypriniformes</taxon>
        <taxon>Cyprinidae</taxon>
        <taxon>Labeoninae</taxon>
        <taxon>Labeonini</taxon>
        <taxon>Cirrhinus</taxon>
    </lineage>
</organism>
<evidence type="ECO:0000313" key="2">
    <source>
        <dbReference type="Proteomes" id="UP001558613"/>
    </source>
</evidence>
<proteinExistence type="predicted"/>
<gene>
    <name evidence="1" type="ORF">QQF64_018227</name>
</gene>
<reference evidence="1 2" key="1">
    <citation type="submission" date="2023-09" db="EMBL/GenBank/DDBJ databases">
        <authorList>
            <person name="Wang M."/>
        </authorList>
    </citation>
    <scope>NUCLEOTIDE SEQUENCE [LARGE SCALE GENOMIC DNA]</scope>
    <source>
        <strain evidence="1">GT-2023</strain>
        <tissue evidence="1">Liver</tissue>
    </source>
</reference>
<sequence>MKSIDTFGIFPHHRSGLEERFMEVYSGSASGPHREIGFVRTNFSGIVSVQRLYITGARREREREIWGLSRSAGNLQSVNFWKRAQRERDPGWRNRKT</sequence>
<dbReference type="Proteomes" id="UP001558613">
    <property type="component" value="Unassembled WGS sequence"/>
</dbReference>
<evidence type="ECO:0008006" key="3">
    <source>
        <dbReference type="Google" id="ProtNLM"/>
    </source>
</evidence>
<protein>
    <recommendedName>
        <fullName evidence="3">MHC class II antigen</fullName>
    </recommendedName>
</protein>
<accession>A0ABR3LKV7</accession>